<keyword evidence="2" id="KW-1185">Reference proteome</keyword>
<gene>
    <name evidence="1" type="ORF">AG1IA_04305</name>
</gene>
<dbReference type="STRING" id="983506.L8WXY5"/>
<proteinExistence type="predicted"/>
<evidence type="ECO:0000313" key="2">
    <source>
        <dbReference type="Proteomes" id="UP000011668"/>
    </source>
</evidence>
<protein>
    <submittedName>
        <fullName evidence="1">Apc4 domain-containing protein</fullName>
    </submittedName>
</protein>
<name>L8WXY5_THACA</name>
<reference evidence="1 2" key="1">
    <citation type="journal article" date="2013" name="Nat. Commun.">
        <title>The evolution and pathogenic mechanisms of the rice sheath blight pathogen.</title>
        <authorList>
            <person name="Zheng A."/>
            <person name="Lin R."/>
            <person name="Xu L."/>
            <person name="Qin P."/>
            <person name="Tang C."/>
            <person name="Ai P."/>
            <person name="Zhang D."/>
            <person name="Liu Y."/>
            <person name="Sun Z."/>
            <person name="Feng H."/>
            <person name="Wang Y."/>
            <person name="Chen Y."/>
            <person name="Liang X."/>
            <person name="Fu R."/>
            <person name="Li Q."/>
            <person name="Zhang J."/>
            <person name="Yu X."/>
            <person name="Xie Z."/>
            <person name="Ding L."/>
            <person name="Guan P."/>
            <person name="Tang J."/>
            <person name="Liang Y."/>
            <person name="Wang S."/>
            <person name="Deng Q."/>
            <person name="Li S."/>
            <person name="Zhu J."/>
            <person name="Wang L."/>
            <person name="Liu H."/>
            <person name="Li P."/>
        </authorList>
    </citation>
    <scope>NUCLEOTIDE SEQUENCE [LARGE SCALE GENOMIC DNA]</scope>
    <source>
        <strain evidence="2">AG-1 IA</strain>
    </source>
</reference>
<dbReference type="OrthoDB" id="10259843at2759"/>
<dbReference type="HOGENOM" id="CLU_924952_0_0_1"/>
<evidence type="ECO:0000313" key="1">
    <source>
        <dbReference type="EMBL" id="ELU41682.1"/>
    </source>
</evidence>
<dbReference type="Proteomes" id="UP000011668">
    <property type="component" value="Unassembled WGS sequence"/>
</dbReference>
<dbReference type="AlphaFoldDB" id="L8WXY5"/>
<comment type="caution">
    <text evidence="1">The sequence shown here is derived from an EMBL/GenBank/DDBJ whole genome shotgun (WGS) entry which is preliminary data.</text>
</comment>
<accession>L8WXY5</accession>
<dbReference type="EMBL" id="AFRT01001005">
    <property type="protein sequence ID" value="ELU41682.1"/>
    <property type="molecule type" value="Genomic_DNA"/>
</dbReference>
<organism evidence="1 2">
    <name type="scientific">Thanatephorus cucumeris (strain AG1-IA)</name>
    <name type="common">Rice sheath blight fungus</name>
    <name type="synonym">Rhizoctonia solani</name>
    <dbReference type="NCBI Taxonomy" id="983506"/>
    <lineage>
        <taxon>Eukaryota</taxon>
        <taxon>Fungi</taxon>
        <taxon>Dikarya</taxon>
        <taxon>Basidiomycota</taxon>
        <taxon>Agaricomycotina</taxon>
        <taxon>Agaricomycetes</taxon>
        <taxon>Cantharellales</taxon>
        <taxon>Ceratobasidiaceae</taxon>
        <taxon>Rhizoctonia</taxon>
        <taxon>Rhizoctonia solani AG-1</taxon>
    </lineage>
</organism>
<sequence>MVSSNEWVHHWSCPGHITRLFYLRVYLKLPSVVCIADPTFVLFFLSYPLRLDIYTPTRRDYAQRQPPGRIAQHATFVWIPPGRTIWTFYTQQPPISRLDSTHMPSRGLDMYMHERFSGHPPALTRPRYSLLILFLCAQTYPYARTNPATRAPDRYAQFRFSQEVIERCLSHAHRLVAYVQWLAIEANAELARFVEFIKFMRSEIQKVIEPDLNARPPGQTQVQYDTLEAMAYIEQGLLESALTAWFTGLGPRTYPGELSHATPPTMREAIEQARRALDGKDDATVCLFLCDVVLVQGGTET</sequence>